<keyword evidence="2" id="KW-1133">Transmembrane helix</keyword>
<organism evidence="3 4">
    <name type="scientific">Agathobacter rectalis</name>
    <dbReference type="NCBI Taxonomy" id="39491"/>
    <lineage>
        <taxon>Bacteria</taxon>
        <taxon>Bacillati</taxon>
        <taxon>Bacillota</taxon>
        <taxon>Clostridia</taxon>
        <taxon>Lachnospirales</taxon>
        <taxon>Lachnospiraceae</taxon>
        <taxon>Agathobacter</taxon>
    </lineage>
</organism>
<sequence length="283" mass="32531">MKIKAQTVKNNQNNMKTIFRAIIIFMLIACMLVPTFATVVYADSLSVTPDTQQEAPTDEELQYEGDIDDEIKINDSQESYNQYKCKINLKLNFCEDADQQNISFLFYNEDTGATYSDMLYYNTIYMSTTYNKDRTYLRSYCLPAGNYQISATCSGTAKYFVYIDNSLLNEDKNDYTLTDGIEIPMLVYTKDDVEAVGNLQQYLDNFNSKWEKVGNNEFNTSEDKKENSKKTLGEDTETIDSDEEDATNSKSLFDTIKNIIILIIAVIFVIFLIIKTIKMKILK</sequence>
<feature type="compositionally biased region" description="Basic and acidic residues" evidence="1">
    <location>
        <begin position="221"/>
        <end position="233"/>
    </location>
</feature>
<dbReference type="EMBL" id="QSTP01000001">
    <property type="protein sequence ID" value="RGM75321.1"/>
    <property type="molecule type" value="Genomic_DNA"/>
</dbReference>
<comment type="caution">
    <text evidence="3">The sequence shown here is derived from an EMBL/GenBank/DDBJ whole genome shotgun (WGS) entry which is preliminary data.</text>
</comment>
<name>A0A3E4YLG2_9FIRM</name>
<keyword evidence="2" id="KW-0472">Membrane</keyword>
<dbReference type="RefSeq" id="WP_117718079.1">
    <property type="nucleotide sequence ID" value="NZ_QSTP01000001.1"/>
</dbReference>
<evidence type="ECO:0000313" key="4">
    <source>
        <dbReference type="Proteomes" id="UP000260758"/>
    </source>
</evidence>
<gene>
    <name evidence="3" type="ORF">DXB99_01950</name>
</gene>
<feature type="region of interest" description="Disordered" evidence="1">
    <location>
        <begin position="217"/>
        <end position="244"/>
    </location>
</feature>
<evidence type="ECO:0000256" key="2">
    <source>
        <dbReference type="SAM" id="Phobius"/>
    </source>
</evidence>
<feature type="transmembrane region" description="Helical" evidence="2">
    <location>
        <begin position="259"/>
        <end position="277"/>
    </location>
</feature>
<evidence type="ECO:0000313" key="3">
    <source>
        <dbReference type="EMBL" id="RGM75321.1"/>
    </source>
</evidence>
<accession>A0A3E4YLG2</accession>
<feature type="compositionally biased region" description="Acidic residues" evidence="1">
    <location>
        <begin position="234"/>
        <end position="244"/>
    </location>
</feature>
<protein>
    <submittedName>
        <fullName evidence="3">Uncharacterized protein</fullName>
    </submittedName>
</protein>
<proteinExistence type="predicted"/>
<keyword evidence="2" id="KW-0812">Transmembrane</keyword>
<dbReference type="Proteomes" id="UP000260758">
    <property type="component" value="Unassembled WGS sequence"/>
</dbReference>
<reference evidence="3 4" key="1">
    <citation type="submission" date="2018-08" db="EMBL/GenBank/DDBJ databases">
        <title>A genome reference for cultivated species of the human gut microbiota.</title>
        <authorList>
            <person name="Zou Y."/>
            <person name="Xue W."/>
            <person name="Luo G."/>
        </authorList>
    </citation>
    <scope>NUCLEOTIDE SEQUENCE [LARGE SCALE GENOMIC DNA]</scope>
    <source>
        <strain evidence="3 4">OM07-13</strain>
    </source>
</reference>
<feature type="transmembrane region" description="Helical" evidence="2">
    <location>
        <begin position="21"/>
        <end position="42"/>
    </location>
</feature>
<evidence type="ECO:0000256" key="1">
    <source>
        <dbReference type="SAM" id="MobiDB-lite"/>
    </source>
</evidence>
<dbReference type="AlphaFoldDB" id="A0A3E4YLG2"/>